<sequence length="1195" mass="132451">MVRNAFGQWAFETSYWRLPRSERQPLPLAHLTVDPRSRYLCFGHTESMFVICELESMDTLRKRHSRGLSLEPVKDMYPRAVRGQIGNISFLYPPVDADSHVILLIIMIQETATKIAYYDWEHGHEKVSEVFRSERSGLKLVEQFRLPLMVVPLTVRSAFIIVTEGASATISGLLEGSLNYDTFDLVSQDPTNFHHGKSHPLCVAWTRPVREAQFHETQDVIYLVREDGIINFLEVGIESGIETSLEMGEVDCNFDTAFACMYDRFSDVLLAGGDSGPGAMWSILPRAKLQPIKKIPNWAPMIDLTVMQYDHNWDRHKNGGSGTQDLRLGSRQSAIRSDRLFACSGKGRSGVITEFRQGLQARIGLEMTYPTVVRQCYVVTSSHPMAHDSILLLLALPDSSAVLRIPESGDESACELSEVDVAWDLASRTLAFIEHDETSIQVTTQSVTVAANTSWHRSHISDLLNETGASIAHASIYEDSIVLAVRSGSLQKLVVLHSTGADLTVNSTHDVIDEITCLSLVKLDNELVAVAGIWHSRRVQLVLFPVAPSSSLGAAQIILPLQALSADALPGTESNLCSSSIEPLTSIVPLSHESNPFFVAAGTRSGEVLTIRVQPGSHHVNLQKFGMTAAHVSCLSPPEDPIAIMVTNDEGPVVMTKFRHIRSGGQFKQICRVWPTAVGDANFPSIPITGVVRLPSRPSESREKMHLIMVSGSQIMYSELHTQPEPLMRQFATDGTPTKVRYDASCDALVTAVVREGRSVLCLFDPETGAEISEPLALVSSGPDSRKQARPCEQIDGLSSRASRDPAVRITCLDAWNIRQDHHSWPHLLLGCRTEPRDQGGDSKGLLLVVKVENVARNIPDTGRRRIPILRKFACKFSAPVYAITSHDQGVFVCFGNVVQYLKIDPTVKKLKEAKSFELPSLARSLHVKGDKLHVVTVAHSLMILDYTDDALGVEHMVLLHSDEMSRQSLDVIDVGSFLAQERRQSVAMLSDWSCGVHGLWSTSQEDSPLIPLFQAEMRASIIKFGRANTRAPWDSFRRPLKFGSLPSGKDGSDIVGISIDGALHHFTLINEHAWRLLRFIQNLAMAAPAACSYRNPPIGFNVYGPEPQPGRKLMKHVDGDILQQCLDSQAIEVLVADREHSARLQQLLRQLMESESQQGHRDDVLADDYDDEGDGVVDFELVYEILEYYLCPVY</sequence>
<evidence type="ECO:0000259" key="3">
    <source>
        <dbReference type="Pfam" id="PF23726"/>
    </source>
</evidence>
<dbReference type="EMBL" id="KQ964249">
    <property type="protein sequence ID" value="KXJ92342.1"/>
    <property type="molecule type" value="Genomic_DNA"/>
</dbReference>
<dbReference type="InterPro" id="IPR018846">
    <property type="entry name" value="Beta-prop_RSE1/DDB1/CPSF1_1st"/>
</dbReference>
<dbReference type="PANTHER" id="PTHR10644">
    <property type="entry name" value="DNA REPAIR/RNA PROCESSING CPSF FAMILY"/>
    <property type="match status" value="1"/>
</dbReference>
<name>A0A136J5B1_9PEZI</name>
<feature type="region of interest" description="Disordered" evidence="1">
    <location>
        <begin position="779"/>
        <end position="798"/>
    </location>
</feature>
<keyword evidence="5" id="KW-1185">Reference proteome</keyword>
<dbReference type="Proteomes" id="UP000070501">
    <property type="component" value="Unassembled WGS sequence"/>
</dbReference>
<proteinExistence type="predicted"/>
<evidence type="ECO:0000313" key="4">
    <source>
        <dbReference type="EMBL" id="KXJ92342.1"/>
    </source>
</evidence>
<dbReference type="InterPro" id="IPR015943">
    <property type="entry name" value="WD40/YVTN_repeat-like_dom_sf"/>
</dbReference>
<reference evidence="5" key="1">
    <citation type="submission" date="2016-02" db="EMBL/GenBank/DDBJ databases">
        <title>Draft genome sequence of Microdochium bolleyi, a fungal endophyte of beachgrass.</title>
        <authorList>
            <consortium name="DOE Joint Genome Institute"/>
            <person name="David A.S."/>
            <person name="May G."/>
            <person name="Haridas S."/>
            <person name="Lim J."/>
            <person name="Wang M."/>
            <person name="Labutti K."/>
            <person name="Lipzen A."/>
            <person name="Barry K."/>
            <person name="Grigoriev I.V."/>
        </authorList>
    </citation>
    <scope>NUCLEOTIDE SEQUENCE [LARGE SCALE GENOMIC DNA]</scope>
    <source>
        <strain evidence="5">J235TASD1</strain>
    </source>
</reference>
<dbReference type="STRING" id="196109.A0A136J5B1"/>
<protein>
    <submittedName>
        <fullName evidence="4">Mono-functional DNA-alkylating methyl methanesulfonate N-term-domain-containing protein</fullName>
    </submittedName>
</protein>
<accession>A0A136J5B1</accession>
<evidence type="ECO:0000313" key="5">
    <source>
        <dbReference type="Proteomes" id="UP000070501"/>
    </source>
</evidence>
<dbReference type="OrthoDB" id="20774at2759"/>
<feature type="domain" description="RSE1/DDB1/CPSF1 first beta-propeller" evidence="2">
    <location>
        <begin position="27"/>
        <end position="285"/>
    </location>
</feature>
<dbReference type="InterPro" id="IPR050358">
    <property type="entry name" value="RSE1/DDB1/CFT1"/>
</dbReference>
<dbReference type="Pfam" id="PF10433">
    <property type="entry name" value="Beta-prop_RSE1_1st"/>
    <property type="match status" value="1"/>
</dbReference>
<organism evidence="4 5">
    <name type="scientific">Microdochium bolleyi</name>
    <dbReference type="NCBI Taxonomy" id="196109"/>
    <lineage>
        <taxon>Eukaryota</taxon>
        <taxon>Fungi</taxon>
        <taxon>Dikarya</taxon>
        <taxon>Ascomycota</taxon>
        <taxon>Pezizomycotina</taxon>
        <taxon>Sordariomycetes</taxon>
        <taxon>Xylariomycetidae</taxon>
        <taxon>Xylariales</taxon>
        <taxon>Microdochiaceae</taxon>
        <taxon>Microdochium</taxon>
    </lineage>
</organism>
<feature type="domain" description="RSE1/DDB1/CPSF1 second beta-propeller" evidence="3">
    <location>
        <begin position="392"/>
        <end position="619"/>
    </location>
</feature>
<dbReference type="Pfam" id="PF23726">
    <property type="entry name" value="Beta-prop_RSE1_2nd"/>
    <property type="match status" value="1"/>
</dbReference>
<dbReference type="InterPro" id="IPR058543">
    <property type="entry name" value="Beta-prop_RSE1/DDB1/CPSF1_2nd"/>
</dbReference>
<dbReference type="InParanoid" id="A0A136J5B1"/>
<dbReference type="Gene3D" id="2.130.10.10">
    <property type="entry name" value="YVTN repeat-like/Quinoprotein amine dehydrogenase"/>
    <property type="match status" value="2"/>
</dbReference>
<gene>
    <name evidence="4" type="ORF">Micbo1qcDRAFT_61394</name>
</gene>
<evidence type="ECO:0000259" key="2">
    <source>
        <dbReference type="Pfam" id="PF10433"/>
    </source>
</evidence>
<dbReference type="AlphaFoldDB" id="A0A136J5B1"/>
<evidence type="ECO:0000256" key="1">
    <source>
        <dbReference type="SAM" id="MobiDB-lite"/>
    </source>
</evidence>